<sequence>MKYRCLWAISNDIVAGIEISFKEKDTKYLEFLFHEDKPLNDYITWFLEVVAKTKSLSEVVRFMALAFGLKEISPIWSDLFLEAIYTINDFSKEKMDLTNSKKSSRELRAQRVARRIH</sequence>
<keyword evidence="3" id="KW-1185">Reference proteome</keyword>
<proteinExistence type="predicted"/>
<accession>A0A7J6F3D6</accession>
<evidence type="ECO:0000259" key="1">
    <source>
        <dbReference type="Pfam" id="PF05695"/>
    </source>
</evidence>
<reference evidence="2 3" key="1">
    <citation type="journal article" date="2020" name="bioRxiv">
        <title>Sequence and annotation of 42 cannabis genomes reveals extensive copy number variation in cannabinoid synthesis and pathogen resistance genes.</title>
        <authorList>
            <person name="Mckernan K.J."/>
            <person name="Helbert Y."/>
            <person name="Kane L.T."/>
            <person name="Ebling H."/>
            <person name="Zhang L."/>
            <person name="Liu B."/>
            <person name="Eaton Z."/>
            <person name="Mclaughlin S."/>
            <person name="Kingan S."/>
            <person name="Baybayan P."/>
            <person name="Concepcion G."/>
            <person name="Jordan M."/>
            <person name="Riva A."/>
            <person name="Barbazuk W."/>
            <person name="Harkins T."/>
        </authorList>
    </citation>
    <scope>NUCLEOTIDE SEQUENCE [LARGE SCALE GENOMIC DNA]</scope>
    <source>
        <strain evidence="3">cv. Jamaican Lion 4</strain>
        <tissue evidence="2">Leaf</tissue>
    </source>
</reference>
<dbReference type="AlphaFoldDB" id="A0A7J6F3D6"/>
<protein>
    <recommendedName>
        <fullName evidence="1">Ycf2 N-terminal domain-containing protein</fullName>
    </recommendedName>
</protein>
<organism evidence="2 3">
    <name type="scientific">Cannabis sativa</name>
    <name type="common">Hemp</name>
    <name type="synonym">Marijuana</name>
    <dbReference type="NCBI Taxonomy" id="3483"/>
    <lineage>
        <taxon>Eukaryota</taxon>
        <taxon>Viridiplantae</taxon>
        <taxon>Streptophyta</taxon>
        <taxon>Embryophyta</taxon>
        <taxon>Tracheophyta</taxon>
        <taxon>Spermatophyta</taxon>
        <taxon>Magnoliopsida</taxon>
        <taxon>eudicotyledons</taxon>
        <taxon>Gunneridae</taxon>
        <taxon>Pentapetalae</taxon>
        <taxon>rosids</taxon>
        <taxon>fabids</taxon>
        <taxon>Rosales</taxon>
        <taxon>Cannabaceae</taxon>
        <taxon>Cannabis</taxon>
    </lineage>
</organism>
<dbReference type="Proteomes" id="UP000583929">
    <property type="component" value="Unassembled WGS sequence"/>
</dbReference>
<dbReference type="EMBL" id="JAATIQ010000276">
    <property type="protein sequence ID" value="KAF4365175.1"/>
    <property type="molecule type" value="Genomic_DNA"/>
</dbReference>
<comment type="caution">
    <text evidence="2">The sequence shown here is derived from an EMBL/GenBank/DDBJ whole genome shotgun (WGS) entry which is preliminary data.</text>
</comment>
<gene>
    <name evidence="2" type="ORF">G4B88_013072</name>
</gene>
<dbReference type="Pfam" id="PF05695">
    <property type="entry name" value="Ycf2"/>
    <property type="match status" value="1"/>
</dbReference>
<feature type="domain" description="Ycf2 N-terminal" evidence="1">
    <location>
        <begin position="8"/>
        <end position="39"/>
    </location>
</feature>
<name>A0A7J6F3D6_CANSA</name>
<evidence type="ECO:0000313" key="2">
    <source>
        <dbReference type="EMBL" id="KAF4365175.1"/>
    </source>
</evidence>
<evidence type="ECO:0000313" key="3">
    <source>
        <dbReference type="Proteomes" id="UP000583929"/>
    </source>
</evidence>
<dbReference type="InterPro" id="IPR056777">
    <property type="entry name" value="Ycf2_N"/>
</dbReference>